<reference evidence="1 2" key="2">
    <citation type="journal article" date="2022" name="Mol. Ecol. Resour.">
        <title>The genomes of chicory, endive, great burdock and yacon provide insights into Asteraceae paleo-polyploidization history and plant inulin production.</title>
        <authorList>
            <person name="Fan W."/>
            <person name="Wang S."/>
            <person name="Wang H."/>
            <person name="Wang A."/>
            <person name="Jiang F."/>
            <person name="Liu H."/>
            <person name="Zhao H."/>
            <person name="Xu D."/>
            <person name="Zhang Y."/>
        </authorList>
    </citation>
    <scope>NUCLEOTIDE SEQUENCE [LARGE SCALE GENOMIC DNA]</scope>
    <source>
        <strain evidence="2">cv. Yunnan</strain>
        <tissue evidence="1">Leaves</tissue>
    </source>
</reference>
<comment type="caution">
    <text evidence="1">The sequence shown here is derived from an EMBL/GenBank/DDBJ whole genome shotgun (WGS) entry which is preliminary data.</text>
</comment>
<evidence type="ECO:0000313" key="2">
    <source>
        <dbReference type="Proteomes" id="UP001056120"/>
    </source>
</evidence>
<dbReference type="Proteomes" id="UP001056120">
    <property type="component" value="Linkage Group LG29"/>
</dbReference>
<proteinExistence type="predicted"/>
<organism evidence="1 2">
    <name type="scientific">Smallanthus sonchifolius</name>
    <dbReference type="NCBI Taxonomy" id="185202"/>
    <lineage>
        <taxon>Eukaryota</taxon>
        <taxon>Viridiplantae</taxon>
        <taxon>Streptophyta</taxon>
        <taxon>Embryophyta</taxon>
        <taxon>Tracheophyta</taxon>
        <taxon>Spermatophyta</taxon>
        <taxon>Magnoliopsida</taxon>
        <taxon>eudicotyledons</taxon>
        <taxon>Gunneridae</taxon>
        <taxon>Pentapetalae</taxon>
        <taxon>asterids</taxon>
        <taxon>campanulids</taxon>
        <taxon>Asterales</taxon>
        <taxon>Asteraceae</taxon>
        <taxon>Asteroideae</taxon>
        <taxon>Heliantheae alliance</taxon>
        <taxon>Millerieae</taxon>
        <taxon>Smallanthus</taxon>
    </lineage>
</organism>
<accession>A0ACB8Y283</accession>
<evidence type="ECO:0000313" key="1">
    <source>
        <dbReference type="EMBL" id="KAI3677299.1"/>
    </source>
</evidence>
<keyword evidence="2" id="KW-1185">Reference proteome</keyword>
<reference evidence="2" key="1">
    <citation type="journal article" date="2022" name="Mol. Ecol. Resour.">
        <title>The genomes of chicory, endive, great burdock and yacon provide insights into Asteraceae palaeo-polyploidization history and plant inulin production.</title>
        <authorList>
            <person name="Fan W."/>
            <person name="Wang S."/>
            <person name="Wang H."/>
            <person name="Wang A."/>
            <person name="Jiang F."/>
            <person name="Liu H."/>
            <person name="Zhao H."/>
            <person name="Xu D."/>
            <person name="Zhang Y."/>
        </authorList>
    </citation>
    <scope>NUCLEOTIDE SEQUENCE [LARGE SCALE GENOMIC DNA]</scope>
    <source>
        <strain evidence="2">cv. Yunnan</strain>
    </source>
</reference>
<protein>
    <submittedName>
        <fullName evidence="1">Uncharacterized protein</fullName>
    </submittedName>
</protein>
<dbReference type="EMBL" id="CM042046">
    <property type="protein sequence ID" value="KAI3677299.1"/>
    <property type="molecule type" value="Genomic_DNA"/>
</dbReference>
<sequence>MISVRTFSYKNTSYMWQSVQESRFSKAAELFDVSKLKIKIKIKSRFLSPGVNYGAYLVKNEEREEVQQILKSNSNKDQLLSVNENGGKEHLMLSAMEVLYDSSNSKYFHLQSSIESRLGWENSLFVFPGFENIMNIPK</sequence>
<gene>
    <name evidence="1" type="ORF">L1987_86923</name>
</gene>
<name>A0ACB8Y283_9ASTR</name>